<gene>
    <name evidence="2" type="ORF">BJ970_006940</name>
</gene>
<reference evidence="2 3" key="1">
    <citation type="submission" date="2020-08" db="EMBL/GenBank/DDBJ databases">
        <title>Sequencing the genomes of 1000 actinobacteria strains.</title>
        <authorList>
            <person name="Klenk H.-P."/>
        </authorList>
    </citation>
    <scope>NUCLEOTIDE SEQUENCE [LARGE SCALE GENOMIC DNA]</scope>
    <source>
        <strain evidence="2 3">DSM 45584</strain>
    </source>
</reference>
<evidence type="ECO:0000313" key="2">
    <source>
        <dbReference type="EMBL" id="MBB5159341.1"/>
    </source>
</evidence>
<dbReference type="EMBL" id="JACHIW010000002">
    <property type="protein sequence ID" value="MBB5159341.1"/>
    <property type="molecule type" value="Genomic_DNA"/>
</dbReference>
<feature type="chain" id="PRO_5032295389" description="Secreted protein" evidence="1">
    <location>
        <begin position="28"/>
        <end position="139"/>
    </location>
</feature>
<keyword evidence="3" id="KW-1185">Reference proteome</keyword>
<dbReference type="Proteomes" id="UP000584374">
    <property type="component" value="Unassembled WGS sequence"/>
</dbReference>
<keyword evidence="1" id="KW-0732">Signal</keyword>
<feature type="signal peptide" evidence="1">
    <location>
        <begin position="1"/>
        <end position="27"/>
    </location>
</feature>
<organism evidence="2 3">
    <name type="scientific">Saccharopolyspora phatthalungensis</name>
    <dbReference type="NCBI Taxonomy" id="664693"/>
    <lineage>
        <taxon>Bacteria</taxon>
        <taxon>Bacillati</taxon>
        <taxon>Actinomycetota</taxon>
        <taxon>Actinomycetes</taxon>
        <taxon>Pseudonocardiales</taxon>
        <taxon>Pseudonocardiaceae</taxon>
        <taxon>Saccharopolyspora</taxon>
    </lineage>
</organism>
<proteinExistence type="predicted"/>
<protein>
    <recommendedName>
        <fullName evidence="4">Secreted protein</fullName>
    </recommendedName>
</protein>
<comment type="caution">
    <text evidence="2">The sequence shown here is derived from an EMBL/GenBank/DDBJ whole genome shotgun (WGS) entry which is preliminary data.</text>
</comment>
<name>A0A840QGW0_9PSEU</name>
<evidence type="ECO:0000313" key="3">
    <source>
        <dbReference type="Proteomes" id="UP000584374"/>
    </source>
</evidence>
<dbReference type="RefSeq" id="WP_184731676.1">
    <property type="nucleotide sequence ID" value="NZ_JACHIW010000002.1"/>
</dbReference>
<sequence>MLRYLSRALPLLGALVLLGPAATAAQATPSPIQTKGKDGGAVTLDDNPGGKAIFWHDGDLFEVCDMQADGLRAWGALSWRDSHGRHAVQSEDTNGSHPVDRCAFKKVNIPEGKTVTVEACLKNGPNGERRFCFSGKAIA</sequence>
<evidence type="ECO:0000256" key="1">
    <source>
        <dbReference type="SAM" id="SignalP"/>
    </source>
</evidence>
<accession>A0A840QGW0</accession>
<evidence type="ECO:0008006" key="4">
    <source>
        <dbReference type="Google" id="ProtNLM"/>
    </source>
</evidence>
<dbReference type="AlphaFoldDB" id="A0A840QGW0"/>